<accession>A0ABR2I040</accession>
<dbReference type="Proteomes" id="UP001390339">
    <property type="component" value="Unassembled WGS sequence"/>
</dbReference>
<dbReference type="Pfam" id="PF21189">
    <property type="entry name" value="PHA02142"/>
    <property type="match status" value="1"/>
</dbReference>
<keyword evidence="1" id="KW-0436">Ligase</keyword>
<protein>
    <submittedName>
        <fullName evidence="1">RNA ligase DRB0094 family</fullName>
    </submittedName>
</protein>
<proteinExistence type="predicted"/>
<evidence type="ECO:0000313" key="1">
    <source>
        <dbReference type="EMBL" id="KAK8855698.1"/>
    </source>
</evidence>
<evidence type="ECO:0000313" key="2">
    <source>
        <dbReference type="Proteomes" id="UP001390339"/>
    </source>
</evidence>
<dbReference type="GO" id="GO:0016874">
    <property type="term" value="F:ligase activity"/>
    <property type="evidence" value="ECO:0007669"/>
    <property type="project" value="UniProtKB-KW"/>
</dbReference>
<organism evidence="1 2">
    <name type="scientific">Apiospora arundinis</name>
    <dbReference type="NCBI Taxonomy" id="335852"/>
    <lineage>
        <taxon>Eukaryota</taxon>
        <taxon>Fungi</taxon>
        <taxon>Dikarya</taxon>
        <taxon>Ascomycota</taxon>
        <taxon>Pezizomycotina</taxon>
        <taxon>Sordariomycetes</taxon>
        <taxon>Xylariomycetidae</taxon>
        <taxon>Amphisphaeriales</taxon>
        <taxon>Apiosporaceae</taxon>
        <taxon>Apiospora</taxon>
    </lineage>
</organism>
<sequence>MFSYATSTVSVPQHTYLTGEKKNSRGMIVAINKIAATSKYETLMVDNLPCVVKTGTFKVREPVMVFPVDTFVFVDSNNAILEHTVHSDIQEDAGTRGVHVKPIMIHGQVSAGLIVKLFHFPGVFAKVQDIVDKNKNQKDGTTTPRTGNAQRPYSNQSLGFGLKLWKPSDPKAFLGERPAFVPSTTPPYLDLSPDIFWDPANWPSIWQATPAMPNRMATFIYVIQNDSVWAKALERRPAVGRGVLPHARMGVCGETQDFRDNGKSTLWESLERMKVPTTLGQLTKGNFAIEGVIWVTRAVTTTQGRRPHQQFKIFTVWDIDQQKRLTLEKTQEFAKWLGLLMVPDLGQWGLSEIVAGEAARADLGVVYMSMDGQTVMVSRAKKDASKLKRTSMFSPW</sequence>
<comment type="caution">
    <text evidence="1">The sequence shown here is derived from an EMBL/GenBank/DDBJ whole genome shotgun (WGS) entry which is preliminary data.</text>
</comment>
<keyword evidence="2" id="KW-1185">Reference proteome</keyword>
<gene>
    <name evidence="1" type="ORF">PGQ11_011610</name>
</gene>
<dbReference type="EMBL" id="JAPCWZ010000007">
    <property type="protein sequence ID" value="KAK8855698.1"/>
    <property type="molecule type" value="Genomic_DNA"/>
</dbReference>
<reference evidence="1 2" key="1">
    <citation type="journal article" date="2024" name="IMA Fungus">
        <title>Apiospora arundinis, a panoply of carbohydrate-active enzymes and secondary metabolites.</title>
        <authorList>
            <person name="Sorensen T."/>
            <person name="Petersen C."/>
            <person name="Muurmann A.T."/>
            <person name="Christiansen J.V."/>
            <person name="Brundto M.L."/>
            <person name="Overgaard C.K."/>
            <person name="Boysen A.T."/>
            <person name="Wollenberg R.D."/>
            <person name="Larsen T.O."/>
            <person name="Sorensen J.L."/>
            <person name="Nielsen K.L."/>
            <person name="Sondergaard T.E."/>
        </authorList>
    </citation>
    <scope>NUCLEOTIDE SEQUENCE [LARGE SCALE GENOMIC DNA]</scope>
    <source>
        <strain evidence="1 2">AAU 773</strain>
    </source>
</reference>
<name>A0ABR2I040_9PEZI</name>